<dbReference type="InterPro" id="IPR002816">
    <property type="entry name" value="TraB/PrgY/GumN_fam"/>
</dbReference>
<keyword evidence="1" id="KW-0732">Signal</keyword>
<evidence type="ECO:0000313" key="2">
    <source>
        <dbReference type="EMBL" id="EFC52599.1"/>
    </source>
</evidence>
<proteinExistence type="predicted"/>
<dbReference type="RefSeq" id="WP_004519626.1">
    <property type="nucleotide sequence ID" value="NZ_ACEO02000003.1"/>
</dbReference>
<accession>A0A9W5IRU2</accession>
<feature type="signal peptide" evidence="1">
    <location>
        <begin position="1"/>
        <end position="18"/>
    </location>
</feature>
<comment type="caution">
    <text evidence="2">The sequence shown here is derived from an EMBL/GenBank/DDBJ whole genome shotgun (WGS) entry which is preliminary data.</text>
</comment>
<dbReference type="Proteomes" id="UP000004621">
    <property type="component" value="Unassembled WGS sequence"/>
</dbReference>
<sequence length="328" mass="36827">MKKLLACLLVPLTALALGACKPAAISPDNKPAELNWQQPKLTSNVWKISKEGQPDSYLLGTIHMGRTNQTLSSDAVKLLQSTNQLTTEIDPLPDSSPETKKMYQKYFKEVMSTEPLSRKLGKTDFRLLQEIYSKNEESRPITRIADKLHPWAALVFAGSAFPQGYSAETGADMLLTNAAVNINKPRSSLESLDEVSAIFKAQPEETMLNFLKASIKTNKEETEDIKKLHQAYSEGRFEELIPLLEETEQCTLKRVDAKHAKAMSDWLKNDLLIRRNLAWLPEIRKQSAKQSTLFAVGIAHLPSGKGLIELLRQEGYQVTPEPKVLIWQ</sequence>
<evidence type="ECO:0000256" key="1">
    <source>
        <dbReference type="SAM" id="SignalP"/>
    </source>
</evidence>
<organism evidence="2 3">
    <name type="scientific">Neisseria subflava NJ9703</name>
    <dbReference type="NCBI Taxonomy" id="546268"/>
    <lineage>
        <taxon>Bacteria</taxon>
        <taxon>Pseudomonadati</taxon>
        <taxon>Pseudomonadota</taxon>
        <taxon>Betaproteobacteria</taxon>
        <taxon>Neisseriales</taxon>
        <taxon>Neisseriaceae</taxon>
        <taxon>Neisseria</taxon>
    </lineage>
</organism>
<dbReference type="EMBL" id="ACEO02000003">
    <property type="protein sequence ID" value="EFC52599.1"/>
    <property type="molecule type" value="Genomic_DNA"/>
</dbReference>
<dbReference type="InterPro" id="IPR047111">
    <property type="entry name" value="YbaP-like"/>
</dbReference>
<protein>
    <submittedName>
        <fullName evidence="2">GumN protein</fullName>
    </submittedName>
</protein>
<dbReference type="PANTHER" id="PTHR40590:SF1">
    <property type="entry name" value="CYTOPLASMIC PROTEIN"/>
    <property type="match status" value="1"/>
</dbReference>
<reference evidence="2 3" key="1">
    <citation type="submission" date="2010-01" db="EMBL/GenBank/DDBJ databases">
        <authorList>
            <person name="Weinstock G."/>
            <person name="Sodergren E."/>
            <person name="Clifton S."/>
            <person name="Fulton L."/>
            <person name="Fulton B."/>
            <person name="Courtney L."/>
            <person name="Fronick C."/>
            <person name="Harrison M."/>
            <person name="Strong C."/>
            <person name="Farmer C."/>
            <person name="Delahaunty K."/>
            <person name="Markovic C."/>
            <person name="Hall O."/>
            <person name="Minx P."/>
            <person name="Tomlinson C."/>
            <person name="Mitreva M."/>
            <person name="Nelson J."/>
            <person name="Hou S."/>
            <person name="Wollam A."/>
            <person name="Pepin K.H."/>
            <person name="Johnson M."/>
            <person name="Bhonagiri V."/>
            <person name="Nash W.E."/>
            <person name="Warren W."/>
            <person name="Chinwalla A."/>
            <person name="Mardis E.R."/>
            <person name="Wilson R.K."/>
        </authorList>
    </citation>
    <scope>NUCLEOTIDE SEQUENCE [LARGE SCALE GENOMIC DNA]</scope>
    <source>
        <strain evidence="2 3">NJ9703</strain>
    </source>
</reference>
<evidence type="ECO:0000313" key="3">
    <source>
        <dbReference type="Proteomes" id="UP000004621"/>
    </source>
</evidence>
<dbReference type="Pfam" id="PF01963">
    <property type="entry name" value="TraB_PrgY_gumN"/>
    <property type="match status" value="1"/>
</dbReference>
<dbReference type="PANTHER" id="PTHR40590">
    <property type="entry name" value="CYTOPLASMIC PROTEIN-RELATED"/>
    <property type="match status" value="1"/>
</dbReference>
<gene>
    <name evidence="2" type="ORF">NEISUBOT_03954</name>
</gene>
<dbReference type="PROSITE" id="PS51257">
    <property type="entry name" value="PROKAR_LIPOPROTEIN"/>
    <property type="match status" value="1"/>
</dbReference>
<name>A0A9W5IRU2_NEISU</name>
<dbReference type="CDD" id="cd14789">
    <property type="entry name" value="Tiki"/>
    <property type="match status" value="1"/>
</dbReference>
<dbReference type="AlphaFoldDB" id="A0A9W5IRU2"/>
<feature type="chain" id="PRO_5040844843" evidence="1">
    <location>
        <begin position="19"/>
        <end position="328"/>
    </location>
</feature>